<reference evidence="1" key="1">
    <citation type="submission" date="2014-09" db="EMBL/GenBank/DDBJ databases">
        <authorList>
            <person name="Magalhaes I.L.F."/>
            <person name="Oliveira U."/>
            <person name="Santos F.R."/>
            <person name="Vidigal T.H.D.A."/>
            <person name="Brescovit A.D."/>
            <person name="Santos A.J."/>
        </authorList>
    </citation>
    <scope>NUCLEOTIDE SEQUENCE</scope>
    <source>
        <tissue evidence="1">Shoot tissue taken approximately 20 cm above the soil surface</tissue>
    </source>
</reference>
<proteinExistence type="predicted"/>
<name>A0A0A9D6E6_ARUDO</name>
<dbReference type="EMBL" id="GBRH01218573">
    <property type="protein sequence ID" value="JAD79322.1"/>
    <property type="molecule type" value="Transcribed_RNA"/>
</dbReference>
<organism evidence="1">
    <name type="scientific">Arundo donax</name>
    <name type="common">Giant reed</name>
    <name type="synonym">Donax arundinaceus</name>
    <dbReference type="NCBI Taxonomy" id="35708"/>
    <lineage>
        <taxon>Eukaryota</taxon>
        <taxon>Viridiplantae</taxon>
        <taxon>Streptophyta</taxon>
        <taxon>Embryophyta</taxon>
        <taxon>Tracheophyta</taxon>
        <taxon>Spermatophyta</taxon>
        <taxon>Magnoliopsida</taxon>
        <taxon>Liliopsida</taxon>
        <taxon>Poales</taxon>
        <taxon>Poaceae</taxon>
        <taxon>PACMAD clade</taxon>
        <taxon>Arundinoideae</taxon>
        <taxon>Arundineae</taxon>
        <taxon>Arundo</taxon>
    </lineage>
</organism>
<accession>A0A0A9D6E6</accession>
<evidence type="ECO:0000313" key="1">
    <source>
        <dbReference type="EMBL" id="JAD79322.1"/>
    </source>
</evidence>
<reference evidence="1" key="2">
    <citation type="journal article" date="2015" name="Data Brief">
        <title>Shoot transcriptome of the giant reed, Arundo donax.</title>
        <authorList>
            <person name="Barrero R.A."/>
            <person name="Guerrero F.D."/>
            <person name="Moolhuijzen P."/>
            <person name="Goolsby J.A."/>
            <person name="Tidwell J."/>
            <person name="Bellgard S.E."/>
            <person name="Bellgard M.I."/>
        </authorList>
    </citation>
    <scope>NUCLEOTIDE SEQUENCE</scope>
    <source>
        <tissue evidence="1">Shoot tissue taken approximately 20 cm above the soil surface</tissue>
    </source>
</reference>
<protein>
    <submittedName>
        <fullName evidence="1">Pco090715</fullName>
    </submittedName>
</protein>
<sequence length="68" mass="7932">MRPCLSARSWPRSQLSRKRCKISELITLYLGSGVVQSSRNPISCSWLAFWYLFARFQCAGRFKQVIVF</sequence>
<dbReference type="AlphaFoldDB" id="A0A0A9D6E6"/>